<dbReference type="PANTHER" id="PTHR43798">
    <property type="entry name" value="MONOACYLGLYCEROL LIPASE"/>
    <property type="match status" value="1"/>
</dbReference>
<dbReference type="InterPro" id="IPR050266">
    <property type="entry name" value="AB_hydrolase_sf"/>
</dbReference>
<dbReference type="PANTHER" id="PTHR43798:SF31">
    <property type="entry name" value="AB HYDROLASE SUPERFAMILY PROTEIN YCLE"/>
    <property type="match status" value="1"/>
</dbReference>
<dbReference type="Pfam" id="PF00561">
    <property type="entry name" value="Abhydrolase_1"/>
    <property type="match status" value="1"/>
</dbReference>
<accession>N1VU44</accession>
<reference evidence="3" key="1">
    <citation type="submission" date="2013-03" db="EMBL/GenBank/DDBJ databases">
        <authorList>
            <person name="Harkins D.M."/>
            <person name="Durkin A.S."/>
            <person name="Brinkac L.M."/>
            <person name="Haft D.H."/>
            <person name="Selengut J.D."/>
            <person name="Sanka R."/>
            <person name="DePew J."/>
            <person name="Purushe J."/>
            <person name="Hartskeerl R.A."/>
            <person name="Ahmed A."/>
            <person name="van der Linden H."/>
            <person name="Goris M.G.A."/>
            <person name="Vinetz J.M."/>
            <person name="Sutton G.G."/>
            <person name="Nierman W.C."/>
            <person name="Fouts D.E."/>
        </authorList>
    </citation>
    <scope>NUCLEOTIDE SEQUENCE [LARGE SCALE GENOMIC DNA]</scope>
    <source>
        <strain evidence="3">LT 11-33</strain>
    </source>
</reference>
<evidence type="ECO:0000259" key="2">
    <source>
        <dbReference type="Pfam" id="PF00561"/>
    </source>
</evidence>
<dbReference type="Proteomes" id="UP000012371">
    <property type="component" value="Unassembled WGS sequence"/>
</dbReference>
<dbReference type="SUPFAM" id="SSF53474">
    <property type="entry name" value="alpha/beta-Hydrolases"/>
    <property type="match status" value="1"/>
</dbReference>
<keyword evidence="4" id="KW-1185">Reference proteome</keyword>
<dbReference type="EMBL" id="AOGW02000004">
    <property type="protein sequence ID" value="EMY63244.1"/>
    <property type="molecule type" value="Genomic_DNA"/>
</dbReference>
<feature type="domain" description="AB hydrolase-1" evidence="2">
    <location>
        <begin position="31"/>
        <end position="271"/>
    </location>
</feature>
<proteinExistence type="predicted"/>
<dbReference type="Gene3D" id="3.40.50.1820">
    <property type="entry name" value="alpha/beta hydrolase"/>
    <property type="match status" value="1"/>
</dbReference>
<dbReference type="AlphaFoldDB" id="N1VU44"/>
<dbReference type="OrthoDB" id="53505at2"/>
<dbReference type="RefSeq" id="WP_002972044.1">
    <property type="nucleotide sequence ID" value="NZ_AOGW02000004.1"/>
</dbReference>
<evidence type="ECO:0000313" key="4">
    <source>
        <dbReference type="Proteomes" id="UP000012371"/>
    </source>
</evidence>
<name>N1VU44_9LEPT</name>
<evidence type="ECO:0000313" key="3">
    <source>
        <dbReference type="EMBL" id="EMY63244.1"/>
    </source>
</evidence>
<dbReference type="InterPro" id="IPR000073">
    <property type="entry name" value="AB_hydrolase_1"/>
</dbReference>
<dbReference type="InterPro" id="IPR029058">
    <property type="entry name" value="AB_hydrolase_fold"/>
</dbReference>
<keyword evidence="1 3" id="KW-0378">Hydrolase</keyword>
<comment type="caution">
    <text evidence="3">The sequence shown here is derived from an EMBL/GenBank/DDBJ whole genome shotgun (WGS) entry which is preliminary data.</text>
</comment>
<protein>
    <submittedName>
        <fullName evidence="3">Alpha/beta hydrolase family protein</fullName>
    </submittedName>
</protein>
<gene>
    <name evidence="3" type="ORF">LEP1GSC203_2129</name>
</gene>
<dbReference type="GO" id="GO:0016787">
    <property type="term" value="F:hydrolase activity"/>
    <property type="evidence" value="ECO:0007669"/>
    <property type="project" value="UniProtKB-KW"/>
</dbReference>
<dbReference type="STRING" id="1257025.LEP1GSC203_2129"/>
<dbReference type="GO" id="GO:0016020">
    <property type="term" value="C:membrane"/>
    <property type="evidence" value="ECO:0007669"/>
    <property type="project" value="TreeGrafter"/>
</dbReference>
<organism evidence="3 4">
    <name type="scientific">Leptospira terpstrae serovar Hualin str. LT 11-33 = ATCC 700639</name>
    <dbReference type="NCBI Taxonomy" id="1257025"/>
    <lineage>
        <taxon>Bacteria</taxon>
        <taxon>Pseudomonadati</taxon>
        <taxon>Spirochaetota</taxon>
        <taxon>Spirochaetia</taxon>
        <taxon>Leptospirales</taxon>
        <taxon>Leptospiraceae</taxon>
        <taxon>Leptospira</taxon>
    </lineage>
</organism>
<sequence length="285" mass="33174">MSWTYQTIEREGFALQVAKNRTEGPHLFWIGSSLYYPRVIPKQMADQYQITIVDQRGFAKRTKSKPDTKVDYDLEKLLEDFAFIQSELKIPTCPVIGHSGHGYMALAYAAKFPNRVSKLCMVSTGPSHGSHMLEAEDYFQKNASDLRKSAHTANQIRFQKNIEESPADFFIHFCVSQEAKGFYEIPFPSRKFWEGIHTNKLGFDYLFGEVFRDIDVSEYLNEVSVPVWISMGKEDFQVAPYYTWESILKKFPQVKMTVIEKSSHLPFLERPDEFLKQFKNWLDSK</sequence>
<evidence type="ECO:0000256" key="1">
    <source>
        <dbReference type="ARBA" id="ARBA00022801"/>
    </source>
</evidence>